<evidence type="ECO:0000256" key="1">
    <source>
        <dbReference type="SAM" id="MobiDB-lite"/>
    </source>
</evidence>
<dbReference type="Proteomes" id="UP001066276">
    <property type="component" value="Chromosome 5"/>
</dbReference>
<dbReference type="EMBL" id="JANPWB010000009">
    <property type="protein sequence ID" value="KAJ1149013.1"/>
    <property type="molecule type" value="Genomic_DNA"/>
</dbReference>
<evidence type="ECO:0000313" key="2">
    <source>
        <dbReference type="EMBL" id="KAJ1149013.1"/>
    </source>
</evidence>
<protein>
    <submittedName>
        <fullName evidence="2">Uncharacterized protein</fullName>
    </submittedName>
</protein>
<gene>
    <name evidence="2" type="ORF">NDU88_001834</name>
</gene>
<feature type="compositionally biased region" description="Acidic residues" evidence="1">
    <location>
        <begin position="21"/>
        <end position="30"/>
    </location>
</feature>
<proteinExistence type="predicted"/>
<evidence type="ECO:0000313" key="3">
    <source>
        <dbReference type="Proteomes" id="UP001066276"/>
    </source>
</evidence>
<dbReference type="AlphaFoldDB" id="A0AAV7RDY6"/>
<keyword evidence="3" id="KW-1185">Reference proteome</keyword>
<accession>A0AAV7RDY6</accession>
<feature type="region of interest" description="Disordered" evidence="1">
    <location>
        <begin position="1"/>
        <end position="39"/>
    </location>
</feature>
<comment type="caution">
    <text evidence="2">The sequence shown here is derived from an EMBL/GenBank/DDBJ whole genome shotgun (WGS) entry which is preliminary data.</text>
</comment>
<name>A0AAV7RDY6_PLEWA</name>
<sequence length="70" mass="7819">MVDNVNAMEKSNETSSGNVEQEVELEDDVSDGNVGQEEMEECEEMVERESGAIGVKRKILLPGWLKDYVV</sequence>
<reference evidence="2" key="1">
    <citation type="journal article" date="2022" name="bioRxiv">
        <title>Sequencing and chromosome-scale assembly of the giantPleurodeles waltlgenome.</title>
        <authorList>
            <person name="Brown T."/>
            <person name="Elewa A."/>
            <person name="Iarovenko S."/>
            <person name="Subramanian E."/>
            <person name="Araus A.J."/>
            <person name="Petzold A."/>
            <person name="Susuki M."/>
            <person name="Suzuki K.-i.T."/>
            <person name="Hayashi T."/>
            <person name="Toyoda A."/>
            <person name="Oliveira C."/>
            <person name="Osipova E."/>
            <person name="Leigh N.D."/>
            <person name="Simon A."/>
            <person name="Yun M.H."/>
        </authorList>
    </citation>
    <scope>NUCLEOTIDE SEQUENCE</scope>
    <source>
        <strain evidence="2">20211129_DDA</strain>
        <tissue evidence="2">Liver</tissue>
    </source>
</reference>
<organism evidence="2 3">
    <name type="scientific">Pleurodeles waltl</name>
    <name type="common">Iberian ribbed newt</name>
    <dbReference type="NCBI Taxonomy" id="8319"/>
    <lineage>
        <taxon>Eukaryota</taxon>
        <taxon>Metazoa</taxon>
        <taxon>Chordata</taxon>
        <taxon>Craniata</taxon>
        <taxon>Vertebrata</taxon>
        <taxon>Euteleostomi</taxon>
        <taxon>Amphibia</taxon>
        <taxon>Batrachia</taxon>
        <taxon>Caudata</taxon>
        <taxon>Salamandroidea</taxon>
        <taxon>Salamandridae</taxon>
        <taxon>Pleurodelinae</taxon>
        <taxon>Pleurodeles</taxon>
    </lineage>
</organism>